<feature type="compositionally biased region" description="Polar residues" evidence="1">
    <location>
        <begin position="38"/>
        <end position="50"/>
    </location>
</feature>
<evidence type="ECO:0000256" key="1">
    <source>
        <dbReference type="SAM" id="MobiDB-lite"/>
    </source>
</evidence>
<name>M1BZV3_SOLTU</name>
<sequence>MAAPSRSSPSFPLPFSPLLSSFPAAAQQLQAESHRENSSPARSSSNQRPASHQAAVAGETAATAVHGEAHDSSNEPTSSSSGNNNTKQLPATPDINTSDQQLREQHLPPPLSFSAKNQSKY</sequence>
<dbReference type="InParanoid" id="M1BZV3"/>
<reference evidence="3" key="1">
    <citation type="journal article" date="2011" name="Nature">
        <title>Genome sequence and analysis of the tuber crop potato.</title>
        <authorList>
            <consortium name="The Potato Genome Sequencing Consortium"/>
        </authorList>
    </citation>
    <scope>NUCLEOTIDE SEQUENCE [LARGE SCALE GENOMIC DNA]</scope>
    <source>
        <strain evidence="3">cv. DM1-3 516 R44</strain>
    </source>
</reference>
<feature type="region of interest" description="Disordered" evidence="1">
    <location>
        <begin position="24"/>
        <end position="121"/>
    </location>
</feature>
<reference evidence="2" key="2">
    <citation type="submission" date="2015-06" db="UniProtKB">
        <authorList>
            <consortium name="EnsemblPlants"/>
        </authorList>
    </citation>
    <scope>IDENTIFICATION</scope>
    <source>
        <strain evidence="2">DM1-3 516 R44</strain>
    </source>
</reference>
<dbReference type="PaxDb" id="4113-PGSC0003DMT400056764"/>
<protein>
    <submittedName>
        <fullName evidence="2">Uncharacterized protein</fullName>
    </submittedName>
</protein>
<accession>M1BZV3</accession>
<evidence type="ECO:0000313" key="2">
    <source>
        <dbReference type="EnsemblPlants" id="PGSC0003DMT400056764"/>
    </source>
</evidence>
<feature type="compositionally biased region" description="Low complexity" evidence="1">
    <location>
        <begin position="74"/>
        <end position="85"/>
    </location>
</feature>
<proteinExistence type="predicted"/>
<feature type="compositionally biased region" description="Polar residues" evidence="1">
    <location>
        <begin position="86"/>
        <end position="100"/>
    </location>
</feature>
<dbReference type="AlphaFoldDB" id="M1BZV3"/>
<organism evidence="2 3">
    <name type="scientific">Solanum tuberosum</name>
    <name type="common">Potato</name>
    <dbReference type="NCBI Taxonomy" id="4113"/>
    <lineage>
        <taxon>Eukaryota</taxon>
        <taxon>Viridiplantae</taxon>
        <taxon>Streptophyta</taxon>
        <taxon>Embryophyta</taxon>
        <taxon>Tracheophyta</taxon>
        <taxon>Spermatophyta</taxon>
        <taxon>Magnoliopsida</taxon>
        <taxon>eudicotyledons</taxon>
        <taxon>Gunneridae</taxon>
        <taxon>Pentapetalae</taxon>
        <taxon>asterids</taxon>
        <taxon>lamiids</taxon>
        <taxon>Solanales</taxon>
        <taxon>Solanaceae</taxon>
        <taxon>Solanoideae</taxon>
        <taxon>Solaneae</taxon>
        <taxon>Solanum</taxon>
    </lineage>
</organism>
<dbReference type="HOGENOM" id="CLU_2042158_0_0_1"/>
<evidence type="ECO:0000313" key="3">
    <source>
        <dbReference type="Proteomes" id="UP000011115"/>
    </source>
</evidence>
<dbReference type="Proteomes" id="UP000011115">
    <property type="component" value="Unassembled WGS sequence"/>
</dbReference>
<dbReference type="Gramene" id="PGSC0003DMT400056764">
    <property type="protein sequence ID" value="PGSC0003DMT400056764"/>
    <property type="gene ID" value="PGSC0003DMG400022073"/>
</dbReference>
<feature type="compositionally biased region" description="Low complexity" evidence="1">
    <location>
        <begin position="54"/>
        <end position="66"/>
    </location>
</feature>
<dbReference type="EnsemblPlants" id="PGSC0003DMT400056764">
    <property type="protein sequence ID" value="PGSC0003DMT400056764"/>
    <property type="gene ID" value="PGSC0003DMG400022073"/>
</dbReference>
<keyword evidence="3" id="KW-1185">Reference proteome</keyword>